<comment type="caution">
    <text evidence="6">The sequence shown here is derived from an EMBL/GenBank/DDBJ whole genome shotgun (WGS) entry which is preliminary data.</text>
</comment>
<sequence length="173" mass="18252">MFPRLSSVLLVVLLAASGLQQTAALHTHQEYFSAPATAGHSGECQDNKAGKSAKLGETWTTTGCKLATCVLREDLNGEMALTITEDGCPILEQQPGCRQTSVSRTKPFPDCCPKLRCRSTTGGKVVVIPGSSPGLSSSPSSPAPSRGSSAVSKKRTGQTSGSRRKFPKYQPRT</sequence>
<dbReference type="EMBL" id="VIIS01000010">
    <property type="protein sequence ID" value="KAF0314602.1"/>
    <property type="molecule type" value="Genomic_DNA"/>
</dbReference>
<evidence type="ECO:0000313" key="6">
    <source>
        <dbReference type="EMBL" id="KAF0314602.1"/>
    </source>
</evidence>
<keyword evidence="4" id="KW-0732">Signal</keyword>
<organism evidence="6 7">
    <name type="scientific">Amphibalanus amphitrite</name>
    <name type="common">Striped barnacle</name>
    <name type="synonym">Balanus amphitrite</name>
    <dbReference type="NCBI Taxonomy" id="1232801"/>
    <lineage>
        <taxon>Eukaryota</taxon>
        <taxon>Metazoa</taxon>
        <taxon>Ecdysozoa</taxon>
        <taxon>Arthropoda</taxon>
        <taxon>Crustacea</taxon>
        <taxon>Multicrustacea</taxon>
        <taxon>Cirripedia</taxon>
        <taxon>Thoracica</taxon>
        <taxon>Thoracicalcarea</taxon>
        <taxon>Balanomorpha</taxon>
        <taxon>Balanoidea</taxon>
        <taxon>Balanidae</taxon>
        <taxon>Amphibalaninae</taxon>
        <taxon>Amphibalanus</taxon>
    </lineage>
</organism>
<feature type="compositionally biased region" description="Basic residues" evidence="3">
    <location>
        <begin position="152"/>
        <end position="167"/>
    </location>
</feature>
<dbReference type="AlphaFoldDB" id="A0A6A4XHU0"/>
<gene>
    <name evidence="6" type="ORF">FJT64_014940</name>
</gene>
<feature type="region of interest" description="Disordered" evidence="3">
    <location>
        <begin position="128"/>
        <end position="173"/>
    </location>
</feature>
<comment type="subcellular location">
    <subcellularLocation>
        <location evidence="1">Secreted</location>
    </subcellularLocation>
</comment>
<proteinExistence type="predicted"/>
<keyword evidence="2" id="KW-0964">Secreted</keyword>
<evidence type="ECO:0000256" key="4">
    <source>
        <dbReference type="SAM" id="SignalP"/>
    </source>
</evidence>
<dbReference type="SMART" id="SM01318">
    <property type="entry name" value="SVWC"/>
    <property type="match status" value="1"/>
</dbReference>
<protein>
    <recommendedName>
        <fullName evidence="5">Single domain-containing protein</fullName>
    </recommendedName>
</protein>
<feature type="chain" id="PRO_5025537887" description="Single domain-containing protein" evidence="4">
    <location>
        <begin position="25"/>
        <end position="173"/>
    </location>
</feature>
<dbReference type="InterPro" id="IPR029277">
    <property type="entry name" value="SVWC_dom"/>
</dbReference>
<feature type="signal peptide" evidence="4">
    <location>
        <begin position="1"/>
        <end position="24"/>
    </location>
</feature>
<evidence type="ECO:0000256" key="1">
    <source>
        <dbReference type="ARBA" id="ARBA00004613"/>
    </source>
</evidence>
<keyword evidence="7" id="KW-1185">Reference proteome</keyword>
<reference evidence="6 7" key="1">
    <citation type="submission" date="2019-07" db="EMBL/GenBank/DDBJ databases">
        <title>Draft genome assembly of a fouling barnacle, Amphibalanus amphitrite (Darwin, 1854): The first reference genome for Thecostraca.</title>
        <authorList>
            <person name="Kim W."/>
        </authorList>
    </citation>
    <scope>NUCLEOTIDE SEQUENCE [LARGE SCALE GENOMIC DNA]</scope>
    <source>
        <strain evidence="6">SNU_AA5</strain>
        <tissue evidence="6">Soma without cirri and trophi</tissue>
    </source>
</reference>
<evidence type="ECO:0000313" key="7">
    <source>
        <dbReference type="Proteomes" id="UP000440578"/>
    </source>
</evidence>
<dbReference type="Proteomes" id="UP000440578">
    <property type="component" value="Unassembled WGS sequence"/>
</dbReference>
<evidence type="ECO:0000259" key="5">
    <source>
        <dbReference type="SMART" id="SM01318"/>
    </source>
</evidence>
<evidence type="ECO:0000256" key="2">
    <source>
        <dbReference type="ARBA" id="ARBA00022525"/>
    </source>
</evidence>
<evidence type="ECO:0000256" key="3">
    <source>
        <dbReference type="SAM" id="MobiDB-lite"/>
    </source>
</evidence>
<name>A0A6A4XHU0_AMPAM</name>
<accession>A0A6A4XHU0</accession>
<feature type="domain" description="Single" evidence="5">
    <location>
        <begin position="44"/>
        <end position="117"/>
    </location>
</feature>
<dbReference type="Pfam" id="PF15430">
    <property type="entry name" value="SVWC"/>
    <property type="match status" value="1"/>
</dbReference>
<dbReference type="GO" id="GO:0005576">
    <property type="term" value="C:extracellular region"/>
    <property type="evidence" value="ECO:0007669"/>
    <property type="project" value="UniProtKB-SubCell"/>
</dbReference>
<dbReference type="OrthoDB" id="7390288at2759"/>
<feature type="compositionally biased region" description="Low complexity" evidence="3">
    <location>
        <begin position="129"/>
        <end position="151"/>
    </location>
</feature>